<dbReference type="Proteomes" id="UP001057402">
    <property type="component" value="Chromosome 9"/>
</dbReference>
<dbReference type="EMBL" id="CM042888">
    <property type="protein sequence ID" value="KAI4325731.1"/>
    <property type="molecule type" value="Genomic_DNA"/>
</dbReference>
<name>A0ACB9MNQ4_9MYRT</name>
<evidence type="ECO:0000313" key="2">
    <source>
        <dbReference type="Proteomes" id="UP001057402"/>
    </source>
</evidence>
<protein>
    <submittedName>
        <fullName evidence="1">Uncharacterized protein</fullName>
    </submittedName>
</protein>
<reference evidence="2" key="1">
    <citation type="journal article" date="2023" name="Front. Plant Sci.">
        <title>Chromosomal-level genome assembly of Melastoma candidum provides insights into trichome evolution.</title>
        <authorList>
            <person name="Zhong Y."/>
            <person name="Wu W."/>
            <person name="Sun C."/>
            <person name="Zou P."/>
            <person name="Liu Y."/>
            <person name="Dai S."/>
            <person name="Zhou R."/>
        </authorList>
    </citation>
    <scope>NUCLEOTIDE SEQUENCE [LARGE SCALE GENOMIC DNA]</scope>
</reference>
<evidence type="ECO:0000313" key="1">
    <source>
        <dbReference type="EMBL" id="KAI4325731.1"/>
    </source>
</evidence>
<accession>A0ACB9MNQ4</accession>
<proteinExistence type="predicted"/>
<organism evidence="1 2">
    <name type="scientific">Melastoma candidum</name>
    <dbReference type="NCBI Taxonomy" id="119954"/>
    <lineage>
        <taxon>Eukaryota</taxon>
        <taxon>Viridiplantae</taxon>
        <taxon>Streptophyta</taxon>
        <taxon>Embryophyta</taxon>
        <taxon>Tracheophyta</taxon>
        <taxon>Spermatophyta</taxon>
        <taxon>Magnoliopsida</taxon>
        <taxon>eudicotyledons</taxon>
        <taxon>Gunneridae</taxon>
        <taxon>Pentapetalae</taxon>
        <taxon>rosids</taxon>
        <taxon>malvids</taxon>
        <taxon>Myrtales</taxon>
        <taxon>Melastomataceae</taxon>
        <taxon>Melastomatoideae</taxon>
        <taxon>Melastomateae</taxon>
        <taxon>Melastoma</taxon>
    </lineage>
</organism>
<sequence length="100" mass="11317">MAHASSTEREPHFGNRSINKYVHQRRVLQLTAMTVGKAAKNNSSNHSHPRSHLLHDSFPSTDADRYPRKKGDGQNQQQANVNLMITCYTALDVHSQSTYE</sequence>
<keyword evidence="2" id="KW-1185">Reference proteome</keyword>
<gene>
    <name evidence="1" type="ORF">MLD38_031105</name>
</gene>
<comment type="caution">
    <text evidence="1">The sequence shown here is derived from an EMBL/GenBank/DDBJ whole genome shotgun (WGS) entry which is preliminary data.</text>
</comment>